<feature type="region of interest" description="Disordered" evidence="9">
    <location>
        <begin position="116"/>
        <end position="145"/>
    </location>
</feature>
<evidence type="ECO:0000256" key="8">
    <source>
        <dbReference type="SAM" id="Coils"/>
    </source>
</evidence>
<dbReference type="PANTHER" id="PTHR31429">
    <property type="entry name" value="WRKY TRANSCRIPTION FACTOR 36-RELATED"/>
    <property type="match status" value="1"/>
</dbReference>
<proteinExistence type="inferred from homology"/>
<feature type="compositionally biased region" description="Polar residues" evidence="9">
    <location>
        <begin position="124"/>
        <end position="136"/>
    </location>
</feature>
<dbReference type="GO" id="GO:0043565">
    <property type="term" value="F:sequence-specific DNA binding"/>
    <property type="evidence" value="ECO:0007669"/>
    <property type="project" value="InterPro"/>
</dbReference>
<dbReference type="PANTHER" id="PTHR31429:SF24">
    <property type="entry name" value="WRKY TRANSCRIPTION FACTOR 72-RELATED"/>
    <property type="match status" value="1"/>
</dbReference>
<evidence type="ECO:0000256" key="3">
    <source>
        <dbReference type="ARBA" id="ARBA00023054"/>
    </source>
</evidence>
<dbReference type="FunFam" id="2.20.25.80:FF:000002">
    <property type="entry name" value="probable WRKY transcription factor 31"/>
    <property type="match status" value="1"/>
</dbReference>
<dbReference type="EMBL" id="KI630728">
    <property type="protein sequence ID" value="EYU34104.1"/>
    <property type="molecule type" value="Genomic_DNA"/>
</dbReference>
<evidence type="ECO:0000259" key="10">
    <source>
        <dbReference type="PROSITE" id="PS50811"/>
    </source>
</evidence>
<protein>
    <recommendedName>
        <fullName evidence="10">WRKY domain-containing protein</fullName>
    </recommendedName>
</protein>
<reference evidence="11 12" key="1">
    <citation type="journal article" date="2013" name="Proc. Natl. Acad. Sci. U.S.A.">
        <title>Fine-scale variation in meiotic recombination in Mimulus inferred from population shotgun sequencing.</title>
        <authorList>
            <person name="Hellsten U."/>
            <person name="Wright K.M."/>
            <person name="Jenkins J."/>
            <person name="Shu S."/>
            <person name="Yuan Y."/>
            <person name="Wessler S.R."/>
            <person name="Schmutz J."/>
            <person name="Willis J.H."/>
            <person name="Rokhsar D.S."/>
        </authorList>
    </citation>
    <scope>NUCLEOTIDE SEQUENCE [LARGE SCALE GENOMIC DNA]</scope>
    <source>
        <strain evidence="12">cv. DUN x IM62</strain>
    </source>
</reference>
<feature type="region of interest" description="Disordered" evidence="9">
    <location>
        <begin position="244"/>
        <end position="283"/>
    </location>
</feature>
<dbReference type="Pfam" id="PF03106">
    <property type="entry name" value="WRKY"/>
    <property type="match status" value="1"/>
</dbReference>
<dbReference type="Gene3D" id="2.20.25.80">
    <property type="entry name" value="WRKY domain"/>
    <property type="match status" value="1"/>
</dbReference>
<dbReference type="PROSITE" id="PS50811">
    <property type="entry name" value="WRKY"/>
    <property type="match status" value="1"/>
</dbReference>
<evidence type="ECO:0000256" key="4">
    <source>
        <dbReference type="ARBA" id="ARBA00023125"/>
    </source>
</evidence>
<evidence type="ECO:0000256" key="6">
    <source>
        <dbReference type="ARBA" id="ARBA00023242"/>
    </source>
</evidence>
<comment type="similarity">
    <text evidence="7">Belongs to the WRKY group II-b family.</text>
</comment>
<feature type="compositionally biased region" description="Gly residues" evidence="9">
    <location>
        <begin position="436"/>
        <end position="453"/>
    </location>
</feature>
<evidence type="ECO:0000256" key="1">
    <source>
        <dbReference type="ARBA" id="ARBA00004123"/>
    </source>
</evidence>
<dbReference type="AlphaFoldDB" id="A0A022R2B6"/>
<feature type="compositionally biased region" description="Pro residues" evidence="9">
    <location>
        <begin position="261"/>
        <end position="276"/>
    </location>
</feature>
<feature type="compositionally biased region" description="Low complexity" evidence="9">
    <location>
        <begin position="244"/>
        <end position="260"/>
    </location>
</feature>
<organism evidence="11 12">
    <name type="scientific">Erythranthe guttata</name>
    <name type="common">Yellow monkey flower</name>
    <name type="synonym">Mimulus guttatus</name>
    <dbReference type="NCBI Taxonomy" id="4155"/>
    <lineage>
        <taxon>Eukaryota</taxon>
        <taxon>Viridiplantae</taxon>
        <taxon>Streptophyta</taxon>
        <taxon>Embryophyta</taxon>
        <taxon>Tracheophyta</taxon>
        <taxon>Spermatophyta</taxon>
        <taxon>Magnoliopsida</taxon>
        <taxon>eudicotyledons</taxon>
        <taxon>Gunneridae</taxon>
        <taxon>Pentapetalae</taxon>
        <taxon>asterids</taxon>
        <taxon>lamiids</taxon>
        <taxon>Lamiales</taxon>
        <taxon>Phrymaceae</taxon>
        <taxon>Erythranthe</taxon>
    </lineage>
</organism>
<evidence type="ECO:0000256" key="9">
    <source>
        <dbReference type="SAM" id="MobiDB-lite"/>
    </source>
</evidence>
<keyword evidence="5" id="KW-0804">Transcription</keyword>
<feature type="coiled-coil region" evidence="8">
    <location>
        <begin position="1"/>
        <end position="28"/>
    </location>
</feature>
<evidence type="ECO:0000256" key="7">
    <source>
        <dbReference type="ARBA" id="ARBA00061007"/>
    </source>
</evidence>
<keyword evidence="4" id="KW-0238">DNA-binding</keyword>
<dbReference type="SMART" id="SM00774">
    <property type="entry name" value="WRKY"/>
    <property type="match status" value="1"/>
</dbReference>
<keyword evidence="6" id="KW-0539">Nucleus</keyword>
<name>A0A022R2B6_ERYGU</name>
<accession>A0A022R2B6</accession>
<dbReference type="GO" id="GO:0003700">
    <property type="term" value="F:DNA-binding transcription factor activity"/>
    <property type="evidence" value="ECO:0007669"/>
    <property type="project" value="InterPro"/>
</dbReference>
<evidence type="ECO:0000256" key="2">
    <source>
        <dbReference type="ARBA" id="ARBA00023015"/>
    </source>
</evidence>
<keyword evidence="3 8" id="KW-0175">Coiled coil</keyword>
<gene>
    <name evidence="11" type="ORF">MIMGU_mgv1a025718mg</name>
</gene>
<keyword evidence="2" id="KW-0805">Transcription regulation</keyword>
<evidence type="ECO:0000313" key="11">
    <source>
        <dbReference type="EMBL" id="EYU34104.1"/>
    </source>
</evidence>
<feature type="domain" description="WRKY" evidence="10">
    <location>
        <begin position="162"/>
        <end position="228"/>
    </location>
</feature>
<evidence type="ECO:0000256" key="5">
    <source>
        <dbReference type="ARBA" id="ARBA00023163"/>
    </source>
</evidence>
<comment type="subcellular location">
    <subcellularLocation>
        <location evidence="1">Nucleus</location>
    </subcellularLocation>
</comment>
<dbReference type="InterPro" id="IPR044810">
    <property type="entry name" value="WRKY_plant"/>
</dbReference>
<sequence length="465" mass="50310">MEGVREENVRLKTLLQQIESDYKALQMRFTRIYRKDGDDEFNYKILIESPILNSAFAEEEINNTGGGGDDDEELELVSLRLGTSPPISDERAKKAAVVNNNINILEGGLNRSCVSLTGGKKESSSPPTSNVSMKTQRSGEDGELISQTSLVKRARVCVRARCDTPTMNDGCQWRKYGQKIAKGNPCPRAYYRCTVSPTCPVRKQVQRCMDDMSILITTYEGAHNHPLPMSATAMASTTSAAASMLLSGSSSTSQPPSATASPPPPPNMYGPPPPSTFRPYDHNSRSITAAQPSYFLPQYNSPSTPFPTITLDLTTNPSAAAYGGFGLYSSTTNNTSRNNNIPRVSPTSLNFSSGGGIFSHGTTTAFPYRNDQHHYSLLPEKPAHEQHEYRSYLEKFNQASSQQALTETLTKVITSDASFRSVIAAAISTMTANNNGGGEIGGGGPNLKWGGGDQHIPATDSNQLT</sequence>
<dbReference type="GO" id="GO:0005634">
    <property type="term" value="C:nucleus"/>
    <property type="evidence" value="ECO:0007669"/>
    <property type="project" value="UniProtKB-SubCell"/>
</dbReference>
<feature type="region of interest" description="Disordered" evidence="9">
    <location>
        <begin position="436"/>
        <end position="465"/>
    </location>
</feature>
<evidence type="ECO:0000313" key="12">
    <source>
        <dbReference type="Proteomes" id="UP000030748"/>
    </source>
</evidence>
<dbReference type="Proteomes" id="UP000030748">
    <property type="component" value="Unassembled WGS sequence"/>
</dbReference>
<dbReference type="InterPro" id="IPR036576">
    <property type="entry name" value="WRKY_dom_sf"/>
</dbReference>
<dbReference type="SUPFAM" id="SSF118290">
    <property type="entry name" value="WRKY DNA-binding domain"/>
    <property type="match status" value="1"/>
</dbReference>
<dbReference type="eggNOG" id="ENOG502SKJG">
    <property type="taxonomic scope" value="Eukaryota"/>
</dbReference>
<dbReference type="InterPro" id="IPR003657">
    <property type="entry name" value="WRKY_dom"/>
</dbReference>
<keyword evidence="12" id="KW-1185">Reference proteome</keyword>